<name>A0A6J5M2G5_9CAUD</name>
<accession>A0A6J5M2G5</accession>
<proteinExistence type="predicted"/>
<protein>
    <submittedName>
        <fullName evidence="2">Uncharacterized protein</fullName>
    </submittedName>
</protein>
<feature type="region of interest" description="Disordered" evidence="1">
    <location>
        <begin position="1"/>
        <end position="53"/>
    </location>
</feature>
<organism evidence="2">
    <name type="scientific">uncultured Caudovirales phage</name>
    <dbReference type="NCBI Taxonomy" id="2100421"/>
    <lineage>
        <taxon>Viruses</taxon>
        <taxon>Duplodnaviria</taxon>
        <taxon>Heunggongvirae</taxon>
        <taxon>Uroviricota</taxon>
        <taxon>Caudoviricetes</taxon>
        <taxon>Peduoviridae</taxon>
        <taxon>Maltschvirus</taxon>
        <taxon>Maltschvirus maltsch</taxon>
    </lineage>
</organism>
<evidence type="ECO:0000256" key="1">
    <source>
        <dbReference type="SAM" id="MobiDB-lite"/>
    </source>
</evidence>
<gene>
    <name evidence="2" type="ORF">UFOVP403_19</name>
</gene>
<sequence length="53" mass="5846">MRMSRLKIKMHEEEEEEKKKKKGLQIRRPSKGGNSKKNDLHAGGLEGAGGGGK</sequence>
<feature type="compositionally biased region" description="Basic residues" evidence="1">
    <location>
        <begin position="19"/>
        <end position="30"/>
    </location>
</feature>
<evidence type="ECO:0000313" key="2">
    <source>
        <dbReference type="EMBL" id="CAB4140362.1"/>
    </source>
</evidence>
<feature type="compositionally biased region" description="Gly residues" evidence="1">
    <location>
        <begin position="44"/>
        <end position="53"/>
    </location>
</feature>
<dbReference type="EMBL" id="LR796375">
    <property type="protein sequence ID" value="CAB4140362.1"/>
    <property type="molecule type" value="Genomic_DNA"/>
</dbReference>
<reference evidence="2" key="1">
    <citation type="submission" date="2020-04" db="EMBL/GenBank/DDBJ databases">
        <authorList>
            <person name="Chiriac C."/>
            <person name="Salcher M."/>
            <person name="Ghai R."/>
            <person name="Kavagutti S V."/>
        </authorList>
    </citation>
    <scope>NUCLEOTIDE SEQUENCE</scope>
</reference>